<dbReference type="InParanoid" id="A0A7J7BZN5"/>
<dbReference type="InterPro" id="IPR001077">
    <property type="entry name" value="COMT_C"/>
</dbReference>
<dbReference type="EMBL" id="JAAARO010000022">
    <property type="protein sequence ID" value="KAF5727343.1"/>
    <property type="molecule type" value="Genomic_DNA"/>
</dbReference>
<accession>A0A7J7BZN5</accession>
<evidence type="ECO:0000256" key="2">
    <source>
        <dbReference type="ARBA" id="ARBA00022603"/>
    </source>
</evidence>
<evidence type="ECO:0000259" key="9">
    <source>
        <dbReference type="Pfam" id="PF00891"/>
    </source>
</evidence>
<evidence type="ECO:0000256" key="3">
    <source>
        <dbReference type="ARBA" id="ARBA00022679"/>
    </source>
</evidence>
<keyword evidence="3 11" id="KW-0808">Transferase</keyword>
<dbReference type="GO" id="GO:0032259">
    <property type="term" value="P:methylation"/>
    <property type="evidence" value="ECO:0007669"/>
    <property type="project" value="UniProtKB-KW"/>
</dbReference>
<dbReference type="InterPro" id="IPR012967">
    <property type="entry name" value="COMT_dimerisation"/>
</dbReference>
<dbReference type="Gene3D" id="3.40.50.150">
    <property type="entry name" value="Vaccinia Virus protein VP39"/>
    <property type="match status" value="1"/>
</dbReference>
<dbReference type="InterPro" id="IPR036388">
    <property type="entry name" value="WH-like_DNA-bd_sf"/>
</dbReference>
<gene>
    <name evidence="11" type="ORF">HS088_TW22G01036</name>
</gene>
<organism evidence="11 12">
    <name type="scientific">Tripterygium wilfordii</name>
    <name type="common">Thunder God vine</name>
    <dbReference type="NCBI Taxonomy" id="458696"/>
    <lineage>
        <taxon>Eukaryota</taxon>
        <taxon>Viridiplantae</taxon>
        <taxon>Streptophyta</taxon>
        <taxon>Embryophyta</taxon>
        <taxon>Tracheophyta</taxon>
        <taxon>Spermatophyta</taxon>
        <taxon>Magnoliopsida</taxon>
        <taxon>eudicotyledons</taxon>
        <taxon>Gunneridae</taxon>
        <taxon>Pentapetalae</taxon>
        <taxon>rosids</taxon>
        <taxon>fabids</taxon>
        <taxon>Celastrales</taxon>
        <taxon>Celastraceae</taxon>
        <taxon>Tripterygium</taxon>
    </lineage>
</organism>
<dbReference type="SUPFAM" id="SSF46785">
    <property type="entry name" value="Winged helix' DNA-binding domain"/>
    <property type="match status" value="1"/>
</dbReference>
<dbReference type="Pfam" id="PF00891">
    <property type="entry name" value="Methyltransf_2"/>
    <property type="match status" value="1"/>
</dbReference>
<dbReference type="FunFam" id="3.40.50.150:FF:000061">
    <property type="entry name" value="Caffeic acid O-methyltransferase"/>
    <property type="match status" value="1"/>
</dbReference>
<dbReference type="Proteomes" id="UP000593562">
    <property type="component" value="Unassembled WGS sequence"/>
</dbReference>
<evidence type="ECO:0000256" key="7">
    <source>
        <dbReference type="ARBA" id="ARBA00045231"/>
    </source>
</evidence>
<dbReference type="PIRSF" id="PIRSF005739">
    <property type="entry name" value="O-mtase"/>
    <property type="match status" value="1"/>
</dbReference>
<keyword evidence="4" id="KW-0949">S-adenosyl-L-methionine</keyword>
<dbReference type="PANTHER" id="PTHR11746">
    <property type="entry name" value="O-METHYLTRANSFERASE"/>
    <property type="match status" value="1"/>
</dbReference>
<dbReference type="Gene3D" id="1.10.10.10">
    <property type="entry name" value="Winged helix-like DNA-binding domain superfamily/Winged helix DNA-binding domain"/>
    <property type="match status" value="1"/>
</dbReference>
<evidence type="ECO:0000259" key="10">
    <source>
        <dbReference type="Pfam" id="PF08100"/>
    </source>
</evidence>
<sequence>MESLRENNIDEDTFAEASWLAMSLVLPMTMQAAVDLGVLDIIAKATPKQLSASDIIERLPAKNQEAESMLDRILRLLASHNVISCYLRNSERVYSLSRISRFFVRDEDVISLGASMSLNNDNVFFQSWSHLKDALLEGGVPFDRAHGMHAFEYPKTDSRFNSLFNTAMLNHTTIVMKEIVANYKGFESLKQLVDVGGNQGASLRAIISKYPHIKGINFDLPHIVQDASPHPGIEHVGGDMFERVPQGEAIFMKGILHDWSDRHCIQLLKNCHKSTPKDGKVIVMEAVLPVVPDERAPTKFTHLSDVMMMTQNPGGKERTRDEFMALATASGFRGITYECFPCNFWVMEFFK</sequence>
<dbReference type="GO" id="GO:0046983">
    <property type="term" value="F:protein dimerization activity"/>
    <property type="evidence" value="ECO:0007669"/>
    <property type="project" value="InterPro"/>
</dbReference>
<keyword evidence="2 11" id="KW-0489">Methyltransferase</keyword>
<keyword evidence="12" id="KW-1185">Reference proteome</keyword>
<evidence type="ECO:0000256" key="4">
    <source>
        <dbReference type="ARBA" id="ARBA00022691"/>
    </source>
</evidence>
<dbReference type="PROSITE" id="PS51683">
    <property type="entry name" value="SAM_OMT_II"/>
    <property type="match status" value="1"/>
</dbReference>
<protein>
    <recommendedName>
        <fullName evidence="6">caffeate O-methyltransferase</fullName>
        <ecNumber evidence="6">2.1.1.68</ecNumber>
    </recommendedName>
</protein>
<name>A0A7J7BZN5_TRIWF</name>
<dbReference type="InterPro" id="IPR036390">
    <property type="entry name" value="WH_DNA-bd_sf"/>
</dbReference>
<dbReference type="InterPro" id="IPR029063">
    <property type="entry name" value="SAM-dependent_MTases_sf"/>
</dbReference>
<dbReference type="FunFam" id="1.10.10.10:FF:000357">
    <property type="entry name" value="Caffeic acid 3-O-methyltransferase"/>
    <property type="match status" value="1"/>
</dbReference>
<dbReference type="GO" id="GO:0009809">
    <property type="term" value="P:lignin biosynthetic process"/>
    <property type="evidence" value="ECO:0007669"/>
    <property type="project" value="UniProtKB-KW"/>
</dbReference>
<proteinExistence type="predicted"/>
<comment type="pathway">
    <text evidence="1">Aromatic compound metabolism; phenylpropanoid biosynthesis.</text>
</comment>
<dbReference type="EC" id="2.1.1.68" evidence="6"/>
<dbReference type="Pfam" id="PF08100">
    <property type="entry name" value="Dimerisation"/>
    <property type="match status" value="1"/>
</dbReference>
<dbReference type="OrthoDB" id="1606438at2759"/>
<evidence type="ECO:0000313" key="12">
    <source>
        <dbReference type="Proteomes" id="UP000593562"/>
    </source>
</evidence>
<dbReference type="SUPFAM" id="SSF53335">
    <property type="entry name" value="S-adenosyl-L-methionine-dependent methyltransferases"/>
    <property type="match status" value="1"/>
</dbReference>
<evidence type="ECO:0000256" key="5">
    <source>
        <dbReference type="ARBA" id="ARBA00022733"/>
    </source>
</evidence>
<reference evidence="11 12" key="1">
    <citation type="journal article" date="2020" name="Nat. Commun.">
        <title>Genome of Tripterygium wilfordii and identification of cytochrome P450 involved in triptolide biosynthesis.</title>
        <authorList>
            <person name="Tu L."/>
            <person name="Su P."/>
            <person name="Zhang Z."/>
            <person name="Gao L."/>
            <person name="Wang J."/>
            <person name="Hu T."/>
            <person name="Zhou J."/>
            <person name="Zhang Y."/>
            <person name="Zhao Y."/>
            <person name="Liu Y."/>
            <person name="Song Y."/>
            <person name="Tong Y."/>
            <person name="Lu Y."/>
            <person name="Yang J."/>
            <person name="Xu C."/>
            <person name="Jia M."/>
            <person name="Peters R.J."/>
            <person name="Huang L."/>
            <person name="Gao W."/>
        </authorList>
    </citation>
    <scope>NUCLEOTIDE SEQUENCE [LARGE SCALE GENOMIC DNA]</scope>
    <source>
        <strain evidence="12">cv. XIE 37</strain>
        <tissue evidence="11">Leaf</tissue>
    </source>
</reference>
<dbReference type="AlphaFoldDB" id="A0A7J7BZN5"/>
<evidence type="ECO:0000256" key="6">
    <source>
        <dbReference type="ARBA" id="ARBA00039011"/>
    </source>
</evidence>
<evidence type="ECO:0000313" key="11">
    <source>
        <dbReference type="EMBL" id="KAF5727343.1"/>
    </source>
</evidence>
<evidence type="ECO:0000256" key="1">
    <source>
        <dbReference type="ARBA" id="ARBA00004928"/>
    </source>
</evidence>
<evidence type="ECO:0000256" key="8">
    <source>
        <dbReference type="PIRSR" id="PIRSR005739-1"/>
    </source>
</evidence>
<comment type="caution">
    <text evidence="11">The sequence shown here is derived from an EMBL/GenBank/DDBJ whole genome shotgun (WGS) entry which is preliminary data.</text>
</comment>
<feature type="active site" description="Proton acceptor" evidence="8">
    <location>
        <position position="257"/>
    </location>
</feature>
<feature type="domain" description="O-methyltransferase C-terminal" evidence="9">
    <location>
        <begin position="128"/>
        <end position="333"/>
    </location>
</feature>
<dbReference type="InterPro" id="IPR016461">
    <property type="entry name" value="COMT-like"/>
</dbReference>
<comment type="function">
    <text evidence="7">Catalyzes the conversion of caffeic acid to ferulic acid and of 5-hydroxyferulic acid to sinapic acid. The resulting products may subsequently be converted to the corresponding alcohols that are incorporated into lignins.</text>
</comment>
<dbReference type="GO" id="GO:0047763">
    <property type="term" value="F:caffeate O-methyltransferase activity"/>
    <property type="evidence" value="ECO:0007669"/>
    <property type="project" value="UniProtKB-EC"/>
</dbReference>
<feature type="domain" description="O-methyltransferase dimerisation" evidence="10">
    <location>
        <begin position="22"/>
        <end position="105"/>
    </location>
</feature>
<keyword evidence="5" id="KW-0438">Lignin biosynthesis</keyword>